<reference evidence="3" key="1">
    <citation type="submission" date="2020-02" db="EMBL/GenBank/DDBJ databases">
        <title>Identification and distribution of gene clusters putatively required for synthesis of sphingolipid metabolism inhibitors in phylogenetically diverse species of the filamentous fungus Fusarium.</title>
        <authorList>
            <person name="Kim H.-S."/>
            <person name="Busman M."/>
            <person name="Brown D.W."/>
            <person name="Divon H."/>
            <person name="Uhlig S."/>
            <person name="Proctor R.H."/>
        </authorList>
    </citation>
    <scope>NUCLEOTIDE SEQUENCE [LARGE SCALE GENOMIC DNA]</scope>
    <source>
        <strain evidence="3">NRRL 39464</strain>
    </source>
</reference>
<proteinExistence type="inferred from homology"/>
<feature type="compositionally biased region" description="Polar residues" evidence="2">
    <location>
        <begin position="26"/>
        <end position="39"/>
    </location>
</feature>
<dbReference type="PANTHER" id="PTHR46072">
    <property type="entry name" value="AMIDASE-RELATED-RELATED"/>
    <property type="match status" value="1"/>
</dbReference>
<dbReference type="SUPFAM" id="SSF75304">
    <property type="entry name" value="Amidase signature (AS) enzymes"/>
    <property type="match status" value="1"/>
</dbReference>
<evidence type="ECO:0000256" key="1">
    <source>
        <dbReference type="ARBA" id="ARBA00009199"/>
    </source>
</evidence>
<dbReference type="PANTHER" id="PTHR46072:SF6">
    <property type="entry name" value="AMIDASE, PUTATIVE (AFU_ORTHOLOGUE AFUA_1G14530)-RELATED"/>
    <property type="match status" value="1"/>
</dbReference>
<dbReference type="InterPro" id="IPR036928">
    <property type="entry name" value="AS_sf"/>
</dbReference>
<protein>
    <submittedName>
        <fullName evidence="3">Uncharacterized protein</fullName>
    </submittedName>
</protein>
<comment type="caution">
    <text evidence="3">The sequence shown here is derived from an EMBL/GenBank/DDBJ whole genome shotgun (WGS) entry which is preliminary data.</text>
</comment>
<accession>A0A8H4YJT5</accession>
<comment type="similarity">
    <text evidence="1">Belongs to the amidase family.</text>
</comment>
<dbReference type="EMBL" id="JAAFOW010004710">
    <property type="protein sequence ID" value="KAF5229261.1"/>
    <property type="molecule type" value="Genomic_DNA"/>
</dbReference>
<sequence length="100" mass="11459">MWNLLDYPSMVLPVANFKISPERDPPNTSYKHSTSNPYNKPNHEMYHPNLFVNQPSTIQVVGRPFDDEELIEVSAAIDKLLREHGIGSQNKIRADRVSKL</sequence>
<name>A0A8H4YJT5_FUSOX</name>
<dbReference type="AlphaFoldDB" id="A0A8H4YJT5"/>
<evidence type="ECO:0000313" key="4">
    <source>
        <dbReference type="Proteomes" id="UP000558688"/>
    </source>
</evidence>
<dbReference type="Gene3D" id="3.90.1300.10">
    <property type="entry name" value="Amidase signature (AS) domain"/>
    <property type="match status" value="1"/>
</dbReference>
<dbReference type="Proteomes" id="UP000558688">
    <property type="component" value="Unassembled WGS sequence"/>
</dbReference>
<organism evidence="3 4">
    <name type="scientific">Fusarium oxysporum</name>
    <name type="common">Fusarium vascular wilt</name>
    <dbReference type="NCBI Taxonomy" id="5507"/>
    <lineage>
        <taxon>Eukaryota</taxon>
        <taxon>Fungi</taxon>
        <taxon>Dikarya</taxon>
        <taxon>Ascomycota</taxon>
        <taxon>Pezizomycotina</taxon>
        <taxon>Sordariomycetes</taxon>
        <taxon>Hypocreomycetidae</taxon>
        <taxon>Hypocreales</taxon>
        <taxon>Nectriaceae</taxon>
        <taxon>Fusarium</taxon>
        <taxon>Fusarium oxysporum species complex</taxon>
    </lineage>
</organism>
<evidence type="ECO:0000256" key="2">
    <source>
        <dbReference type="SAM" id="MobiDB-lite"/>
    </source>
</evidence>
<evidence type="ECO:0000313" key="3">
    <source>
        <dbReference type="EMBL" id="KAF5229261.1"/>
    </source>
</evidence>
<feature type="region of interest" description="Disordered" evidence="2">
    <location>
        <begin position="20"/>
        <end position="47"/>
    </location>
</feature>
<gene>
    <name evidence="3" type="ORF">FOXYS1_15942</name>
</gene>